<feature type="signal peptide" evidence="1">
    <location>
        <begin position="1"/>
        <end position="21"/>
    </location>
</feature>
<name>A0A9X2AWU0_9VIBR</name>
<evidence type="ECO:0000256" key="1">
    <source>
        <dbReference type="SAM" id="SignalP"/>
    </source>
</evidence>
<dbReference type="EMBL" id="JAJNNZ010000015">
    <property type="protein sequence ID" value="MCJ2378309.1"/>
    <property type="molecule type" value="Genomic_DNA"/>
</dbReference>
<proteinExistence type="predicted"/>
<evidence type="ECO:0000313" key="3">
    <source>
        <dbReference type="Proteomes" id="UP001139488"/>
    </source>
</evidence>
<sequence length="116" mass="13621">MRYLIALVIALGMVGCVSVEAPNSDSNRDWKNYGYAWASKGYIEQDERDLFKLTSGNSKELIHAYRQGYAEGKQQYCQQDPFVLGYNGKIYYGICNDLDPRYLDEYWRGKKRRNRR</sequence>
<reference evidence="2" key="1">
    <citation type="submission" date="2021-11" db="EMBL/GenBank/DDBJ databases">
        <title>Vibrio ZSDE26 sp. nov. and Vibrio ZSDZ34 sp. nov., isolated from coastal seawater in Qingdao.</title>
        <authorList>
            <person name="Zhang P."/>
        </authorList>
    </citation>
    <scope>NUCLEOTIDE SEQUENCE</scope>
    <source>
        <strain evidence="2">ZSDZ34</strain>
    </source>
</reference>
<gene>
    <name evidence="2" type="ORF">LNL84_15935</name>
</gene>
<accession>A0A9X2AWU0</accession>
<comment type="caution">
    <text evidence="2">The sequence shown here is derived from an EMBL/GenBank/DDBJ whole genome shotgun (WGS) entry which is preliminary data.</text>
</comment>
<dbReference type="AlphaFoldDB" id="A0A9X2AWU0"/>
<keyword evidence="3" id="KW-1185">Reference proteome</keyword>
<dbReference type="Proteomes" id="UP001139488">
    <property type="component" value="Unassembled WGS sequence"/>
</dbReference>
<dbReference type="InterPro" id="IPR021242">
    <property type="entry name" value="DUF2799"/>
</dbReference>
<keyword evidence="1" id="KW-0732">Signal</keyword>
<feature type="chain" id="PRO_5040803730" evidence="1">
    <location>
        <begin position="22"/>
        <end position="116"/>
    </location>
</feature>
<dbReference type="PROSITE" id="PS51257">
    <property type="entry name" value="PROKAR_LIPOPROTEIN"/>
    <property type="match status" value="1"/>
</dbReference>
<evidence type="ECO:0000313" key="2">
    <source>
        <dbReference type="EMBL" id="MCJ2378309.1"/>
    </source>
</evidence>
<organism evidence="2 3">
    <name type="scientific">Vibrio gelatinilyticus</name>
    <dbReference type="NCBI Taxonomy" id="2893468"/>
    <lineage>
        <taxon>Bacteria</taxon>
        <taxon>Pseudomonadati</taxon>
        <taxon>Pseudomonadota</taxon>
        <taxon>Gammaproteobacteria</taxon>
        <taxon>Vibrionales</taxon>
        <taxon>Vibrionaceae</taxon>
        <taxon>Vibrio</taxon>
    </lineage>
</organism>
<dbReference type="Pfam" id="PF10973">
    <property type="entry name" value="DUF2799"/>
    <property type="match status" value="1"/>
</dbReference>
<dbReference type="RefSeq" id="WP_244358552.1">
    <property type="nucleotide sequence ID" value="NZ_JAJNNZ010000015.1"/>
</dbReference>
<protein>
    <submittedName>
        <fullName evidence="2">DUF2799 domain-containing protein</fullName>
    </submittedName>
</protein>